<evidence type="ECO:0000313" key="1">
    <source>
        <dbReference type="EMBL" id="KAJ7046340.1"/>
    </source>
</evidence>
<gene>
    <name evidence="1" type="ORF">C8F04DRAFT_1064011</name>
</gene>
<protein>
    <recommendedName>
        <fullName evidence="3">CipC1 protein</fullName>
    </recommendedName>
</protein>
<organism evidence="1 2">
    <name type="scientific">Mycena alexandri</name>
    <dbReference type="NCBI Taxonomy" id="1745969"/>
    <lineage>
        <taxon>Eukaryota</taxon>
        <taxon>Fungi</taxon>
        <taxon>Dikarya</taxon>
        <taxon>Basidiomycota</taxon>
        <taxon>Agaricomycotina</taxon>
        <taxon>Agaricomycetes</taxon>
        <taxon>Agaricomycetidae</taxon>
        <taxon>Agaricales</taxon>
        <taxon>Marasmiineae</taxon>
        <taxon>Mycenaceae</taxon>
        <taxon>Mycena</taxon>
    </lineage>
</organism>
<keyword evidence="2" id="KW-1185">Reference proteome</keyword>
<sequence>MSPPLLILFPHSHRFPVYPCTSSPREITMGWFSSDSDQSTAYDEVNAAPHKAALSHELIGAAAAYEAAKAYEDHCAANGKPDSHAKAKEIMAALTGGIIDRMVETKGLDMVDREKAKHEGRHRP</sequence>
<evidence type="ECO:0008006" key="3">
    <source>
        <dbReference type="Google" id="ProtNLM"/>
    </source>
</evidence>
<dbReference type="InterPro" id="IPR022234">
    <property type="entry name" value="DUF3759"/>
</dbReference>
<evidence type="ECO:0000313" key="2">
    <source>
        <dbReference type="Proteomes" id="UP001218188"/>
    </source>
</evidence>
<dbReference type="EMBL" id="JARJCM010000003">
    <property type="protein sequence ID" value="KAJ7046340.1"/>
    <property type="molecule type" value="Genomic_DNA"/>
</dbReference>
<dbReference type="Pfam" id="PF12585">
    <property type="entry name" value="DUF3759"/>
    <property type="match status" value="1"/>
</dbReference>
<dbReference type="AlphaFoldDB" id="A0AAD6XFJ3"/>
<dbReference type="PANTHER" id="PTHR37450">
    <property type="entry name" value="CIPC PROTEIN"/>
    <property type="match status" value="1"/>
</dbReference>
<accession>A0AAD6XFJ3</accession>
<dbReference type="PANTHER" id="PTHR37450:SF1">
    <property type="entry name" value="CIPC PROTEIN"/>
    <property type="match status" value="1"/>
</dbReference>
<reference evidence="1" key="1">
    <citation type="submission" date="2023-03" db="EMBL/GenBank/DDBJ databases">
        <title>Massive genome expansion in bonnet fungi (Mycena s.s.) driven by repeated elements and novel gene families across ecological guilds.</title>
        <authorList>
            <consortium name="Lawrence Berkeley National Laboratory"/>
            <person name="Harder C.B."/>
            <person name="Miyauchi S."/>
            <person name="Viragh M."/>
            <person name="Kuo A."/>
            <person name="Thoen E."/>
            <person name="Andreopoulos B."/>
            <person name="Lu D."/>
            <person name="Skrede I."/>
            <person name="Drula E."/>
            <person name="Henrissat B."/>
            <person name="Morin E."/>
            <person name="Kohler A."/>
            <person name="Barry K."/>
            <person name="LaButti K."/>
            <person name="Morin E."/>
            <person name="Salamov A."/>
            <person name="Lipzen A."/>
            <person name="Mereny Z."/>
            <person name="Hegedus B."/>
            <person name="Baldrian P."/>
            <person name="Stursova M."/>
            <person name="Weitz H."/>
            <person name="Taylor A."/>
            <person name="Grigoriev I.V."/>
            <person name="Nagy L.G."/>
            <person name="Martin F."/>
            <person name="Kauserud H."/>
        </authorList>
    </citation>
    <scope>NUCLEOTIDE SEQUENCE</scope>
    <source>
        <strain evidence="1">CBHHK200</strain>
    </source>
</reference>
<dbReference type="Proteomes" id="UP001218188">
    <property type="component" value="Unassembled WGS sequence"/>
</dbReference>
<name>A0AAD6XFJ3_9AGAR</name>
<proteinExistence type="predicted"/>
<comment type="caution">
    <text evidence="1">The sequence shown here is derived from an EMBL/GenBank/DDBJ whole genome shotgun (WGS) entry which is preliminary data.</text>
</comment>